<comment type="similarity">
    <text evidence="1">Belongs to the myoviridae tail sheath protein family.</text>
</comment>
<sequence>MSGGIWTTQNKVRPGVYVNFNSEPQVMGSIGERGIVTMPLMLSWGEPKKVISVGAGEDVSVKLGYAISDSKLLLVKEALKRAQTLLLYRLNTGTKATATAGNLTVTAKWGGVRGNDITVAITENIDDPSYFDVVTLMSGVLVDTQTAADISGLAANDWVEFGGTGELTESAGMPLTGGADGTVTNQDYIDYLAAAEITDFNTMALPVTDSTLKGLAVSFCKRLRDDEGKKIQVVIENYPEADYEGVISVKNGVVLSDGTALTAANCTAWVAGATAGAKMNESLTYTTYDGAADVSPRYTNTQIAAALQAGEFVFTASDNKAVVEQDINSLTGYTPTKGKAFSKNRVIRVLDGINNDFVRIFSDFYIGKVANNDDGRNLLKNECVNYMNSLQGIGAVQNFDSQADIAVLPGAGADSVYIEVHAQPVDSVEKIYIGVEVA</sequence>
<feature type="domain" description="Tail sheath protein Gp18-like" evidence="5">
    <location>
        <begin position="33"/>
        <end position="90"/>
    </location>
</feature>
<comment type="caution">
    <text evidence="6">The sequence shown here is derived from an EMBL/GenBank/DDBJ whole genome shotgun (WGS) entry which is preliminary data.</text>
</comment>
<protein>
    <submittedName>
        <fullName evidence="6">Phage tail sheath protein</fullName>
    </submittedName>
</protein>
<evidence type="ECO:0000313" key="6">
    <source>
        <dbReference type="EMBL" id="KPU45813.1"/>
    </source>
</evidence>
<organism evidence="6 7">
    <name type="scientific">Oxobacter pfennigii</name>
    <dbReference type="NCBI Taxonomy" id="36849"/>
    <lineage>
        <taxon>Bacteria</taxon>
        <taxon>Bacillati</taxon>
        <taxon>Bacillota</taxon>
        <taxon>Clostridia</taxon>
        <taxon>Eubacteriales</taxon>
        <taxon>Clostridiaceae</taxon>
        <taxon>Oxobacter</taxon>
    </lineage>
</organism>
<proteinExistence type="inferred from homology"/>
<dbReference type="Gene3D" id="2.60.40.4290">
    <property type="match status" value="1"/>
</dbReference>
<evidence type="ECO:0000313" key="7">
    <source>
        <dbReference type="Proteomes" id="UP000050326"/>
    </source>
</evidence>
<reference evidence="6 7" key="1">
    <citation type="submission" date="2015-09" db="EMBL/GenBank/DDBJ databases">
        <title>Genome sequence of Oxobacter pfennigii DSM 3222.</title>
        <authorList>
            <person name="Poehlein A."/>
            <person name="Bengelsdorf F.R."/>
            <person name="Schiel-Bengelsdorf B."/>
            <person name="Duerre P."/>
            <person name="Daniel R."/>
        </authorList>
    </citation>
    <scope>NUCLEOTIDE SEQUENCE [LARGE SCALE GENOMIC DNA]</scope>
    <source>
        <strain evidence="6 7">DSM 3222</strain>
    </source>
</reference>
<accession>A0A0P8WT55</accession>
<dbReference type="Pfam" id="PF22671">
    <property type="entry name" value="Gp18_domIII_N"/>
    <property type="match status" value="1"/>
</dbReference>
<name>A0A0P8WT55_9CLOT</name>
<dbReference type="InterPro" id="IPR035326">
    <property type="entry name" value="Beta_sandwich_Seath"/>
</dbReference>
<feature type="domain" description="Phage tail sheath protein-like beta-sandwich" evidence="3">
    <location>
        <begin position="91"/>
        <end position="180"/>
    </location>
</feature>
<dbReference type="RefSeq" id="WP_054873727.1">
    <property type="nucleotide sequence ID" value="NZ_LKET01000019.1"/>
</dbReference>
<dbReference type="Pfam" id="PF17482">
    <property type="entry name" value="Phage_sheath_1C"/>
    <property type="match status" value="1"/>
</dbReference>
<dbReference type="InterPro" id="IPR035089">
    <property type="entry name" value="Phage_sheath_subtilisin"/>
</dbReference>
<dbReference type="InterPro" id="IPR054564">
    <property type="entry name" value="Gp18_domIII_N"/>
</dbReference>
<dbReference type="EMBL" id="LKET01000019">
    <property type="protein sequence ID" value="KPU45813.1"/>
    <property type="molecule type" value="Genomic_DNA"/>
</dbReference>
<dbReference type="Gene3D" id="3.30.360.90">
    <property type="match status" value="1"/>
</dbReference>
<dbReference type="STRING" id="36849.OXPF_06020"/>
<dbReference type="Proteomes" id="UP000050326">
    <property type="component" value="Unassembled WGS sequence"/>
</dbReference>
<dbReference type="OrthoDB" id="89060at2"/>
<keyword evidence="7" id="KW-1185">Reference proteome</keyword>
<evidence type="ECO:0000256" key="1">
    <source>
        <dbReference type="ARBA" id="ARBA00008005"/>
    </source>
</evidence>
<feature type="domain" description="Tail sheath protein C-terminal" evidence="4">
    <location>
        <begin position="336"/>
        <end position="437"/>
    </location>
</feature>
<evidence type="ECO:0000259" key="5">
    <source>
        <dbReference type="Pfam" id="PF22671"/>
    </source>
</evidence>
<dbReference type="InterPro" id="IPR020287">
    <property type="entry name" value="Tail_sheath_C"/>
</dbReference>
<dbReference type="Pfam" id="PF04984">
    <property type="entry name" value="Phage_sheath_1"/>
    <property type="match status" value="1"/>
</dbReference>
<dbReference type="Gene3D" id="3.30.1370.220">
    <property type="match status" value="1"/>
</dbReference>
<dbReference type="AlphaFoldDB" id="A0A0P8WT55"/>
<feature type="domain" description="Tail sheath protein subtilisin-like" evidence="2">
    <location>
        <begin position="181"/>
        <end position="329"/>
    </location>
</feature>
<gene>
    <name evidence="6" type="ORF">OXPF_06020</name>
</gene>
<evidence type="ECO:0000259" key="3">
    <source>
        <dbReference type="Pfam" id="PF17481"/>
    </source>
</evidence>
<dbReference type="Pfam" id="PF17481">
    <property type="entry name" value="Phage_sheath_domII"/>
    <property type="match status" value="1"/>
</dbReference>
<dbReference type="PATRIC" id="fig|36849.3.peg.644"/>
<evidence type="ECO:0000259" key="4">
    <source>
        <dbReference type="Pfam" id="PF17482"/>
    </source>
</evidence>
<dbReference type="Gene3D" id="3.40.50.11790">
    <property type="match status" value="1"/>
</dbReference>
<dbReference type="Gene3D" id="3.30.1490.360">
    <property type="match status" value="1"/>
</dbReference>
<evidence type="ECO:0000259" key="2">
    <source>
        <dbReference type="Pfam" id="PF04984"/>
    </source>
</evidence>